<comment type="caution">
    <text evidence="3">The sequence shown here is derived from an EMBL/GenBank/DDBJ whole genome shotgun (WGS) entry which is preliminary data.</text>
</comment>
<dbReference type="Pfam" id="PF00350">
    <property type="entry name" value="Dynamin_N"/>
    <property type="match status" value="1"/>
</dbReference>
<sequence length="520" mass="55863">MTGRLVAEVRELLAAAAELYDDESAVTLRAYERRLDEPLRVAVAGMVKAGKSTLLNAILGEEIAPTDAGECTTVVTWYRYGATPRVTLFPVDGAPRPLPVRRDDGRLLLSLDGTAPDRVRRIEVEWPVPSLRRLTLVDTPGIASLSGDVSARTTDFLTPEDAPAQADAVVYLMRHMHASDLNFLQSFRDTEASRSGTVNAIAVLSRADEVGAGRIDAMISAGVVAARYREDPTLRPLALGVVPVAGLVAQSARTLRQEEFAALSAFAELDRPARERMLISADRFASPSAPVDISPERRRALLQRFGIFGIRLGVALVRGGTTDPTGLAHAMVRRSGLDALLGLLDAQFQTRAEHLKARSALVAVEQLLRERPRPGAEDVRAALERVRAGAHELRELGLLAQARSTGLPLHDRAAAAEAEVLVGGRGAGPRERLGLPPDATDEEVRRETAERLRQWRARAESPVTDRAAAEVCRVVVRSCEGILAEVPPAPDPAPTPDLASALAEPAADAGREAHQVREGG</sequence>
<dbReference type="InterPro" id="IPR051943">
    <property type="entry name" value="TRAFAC_Dynamin-like_GTPase"/>
</dbReference>
<evidence type="ECO:0000313" key="4">
    <source>
        <dbReference type="Proteomes" id="UP001499841"/>
    </source>
</evidence>
<feature type="compositionally biased region" description="Basic and acidic residues" evidence="1">
    <location>
        <begin position="509"/>
        <end position="520"/>
    </location>
</feature>
<evidence type="ECO:0000256" key="1">
    <source>
        <dbReference type="SAM" id="MobiDB-lite"/>
    </source>
</evidence>
<evidence type="ECO:0000259" key="2">
    <source>
        <dbReference type="Pfam" id="PF00350"/>
    </source>
</evidence>
<accession>A0ABP6UJN9</accession>
<proteinExistence type="predicted"/>
<dbReference type="PANTHER" id="PTHR43681:SF1">
    <property type="entry name" value="SARCALUMENIN"/>
    <property type="match status" value="1"/>
</dbReference>
<keyword evidence="4" id="KW-1185">Reference proteome</keyword>
<gene>
    <name evidence="3" type="ORF">GCM10022262_36800</name>
</gene>
<dbReference type="Proteomes" id="UP001499841">
    <property type="component" value="Unassembled WGS sequence"/>
</dbReference>
<dbReference type="SUPFAM" id="SSF52540">
    <property type="entry name" value="P-loop containing nucleoside triphosphate hydrolases"/>
    <property type="match status" value="1"/>
</dbReference>
<dbReference type="RefSeq" id="WP_345044501.1">
    <property type="nucleotide sequence ID" value="NZ_BAABBA010000025.1"/>
</dbReference>
<name>A0ABP6UJN9_9MICO</name>
<feature type="domain" description="Dynamin N-terminal" evidence="2">
    <location>
        <begin position="41"/>
        <end position="194"/>
    </location>
</feature>
<feature type="region of interest" description="Disordered" evidence="1">
    <location>
        <begin position="485"/>
        <end position="520"/>
    </location>
</feature>
<dbReference type="PANTHER" id="PTHR43681">
    <property type="entry name" value="TRANSMEMBRANE GTPASE FZO"/>
    <property type="match status" value="1"/>
</dbReference>
<dbReference type="EMBL" id="BAABBA010000025">
    <property type="protein sequence ID" value="GAA3509809.1"/>
    <property type="molecule type" value="Genomic_DNA"/>
</dbReference>
<reference evidence="4" key="1">
    <citation type="journal article" date="2019" name="Int. J. Syst. Evol. Microbiol.">
        <title>The Global Catalogue of Microorganisms (GCM) 10K type strain sequencing project: providing services to taxonomists for standard genome sequencing and annotation.</title>
        <authorList>
            <consortium name="The Broad Institute Genomics Platform"/>
            <consortium name="The Broad Institute Genome Sequencing Center for Infectious Disease"/>
            <person name="Wu L."/>
            <person name="Ma J."/>
        </authorList>
    </citation>
    <scope>NUCLEOTIDE SEQUENCE [LARGE SCALE GENOMIC DNA]</scope>
    <source>
        <strain evidence="4">JCM 17459</strain>
    </source>
</reference>
<dbReference type="InterPro" id="IPR045063">
    <property type="entry name" value="Dynamin_N"/>
</dbReference>
<dbReference type="InterPro" id="IPR027417">
    <property type="entry name" value="P-loop_NTPase"/>
</dbReference>
<protein>
    <submittedName>
        <fullName evidence="3">50S ribosome-binding GTPase</fullName>
    </submittedName>
</protein>
<organism evidence="3 4">
    <name type="scientific">Georgenia daeguensis</name>
    <dbReference type="NCBI Taxonomy" id="908355"/>
    <lineage>
        <taxon>Bacteria</taxon>
        <taxon>Bacillati</taxon>
        <taxon>Actinomycetota</taxon>
        <taxon>Actinomycetes</taxon>
        <taxon>Micrococcales</taxon>
        <taxon>Bogoriellaceae</taxon>
        <taxon>Georgenia</taxon>
    </lineage>
</organism>
<feature type="compositionally biased region" description="Low complexity" evidence="1">
    <location>
        <begin position="496"/>
        <end position="508"/>
    </location>
</feature>
<evidence type="ECO:0000313" key="3">
    <source>
        <dbReference type="EMBL" id="GAA3509809.1"/>
    </source>
</evidence>
<dbReference type="Gene3D" id="3.40.50.300">
    <property type="entry name" value="P-loop containing nucleotide triphosphate hydrolases"/>
    <property type="match status" value="1"/>
</dbReference>